<accession>A0A7W7LFK3</accession>
<dbReference type="Pfam" id="PF15567">
    <property type="entry name" value="Imm35"/>
    <property type="match status" value="1"/>
</dbReference>
<evidence type="ECO:0000313" key="2">
    <source>
        <dbReference type="EMBL" id="MBB4888997.1"/>
    </source>
</evidence>
<dbReference type="EMBL" id="JACHJG010000011">
    <property type="protein sequence ID" value="MBB4888997.1"/>
    <property type="molecule type" value="Genomic_DNA"/>
</dbReference>
<sequence>MISEERAVELVESFLARERLTWPWRGPVPELAVYHVEEHAVGWLAFWDTAESARTGDVRDSLHGGGHYLVDRHDGSIHHVPAAGWSDEGWEEHYLLQTKGIGPPDPLASAVRELVHSAGAVAAMSHLRKQAPRLSLQEAKTYVATVRDGAEPPEELASLTRKEKKWPPLPIETLAGPVQ</sequence>
<evidence type="ECO:0000259" key="1">
    <source>
        <dbReference type="Pfam" id="PF15567"/>
    </source>
</evidence>
<reference evidence="2 3" key="1">
    <citation type="submission" date="2020-08" db="EMBL/GenBank/DDBJ databases">
        <title>Genomic Encyclopedia of Type Strains, Phase III (KMG-III): the genomes of soil and plant-associated and newly described type strains.</title>
        <authorList>
            <person name="Whitman W."/>
        </authorList>
    </citation>
    <scope>NUCLEOTIDE SEQUENCE [LARGE SCALE GENOMIC DNA]</scope>
    <source>
        <strain evidence="2 3">CECT 3265</strain>
    </source>
</reference>
<gene>
    <name evidence="2" type="ORF">FHS38_005072</name>
</gene>
<evidence type="ECO:0000313" key="3">
    <source>
        <dbReference type="Proteomes" id="UP000556436"/>
    </source>
</evidence>
<comment type="caution">
    <text evidence="2">The sequence shown here is derived from an EMBL/GenBank/DDBJ whole genome shotgun (WGS) entry which is preliminary data.</text>
</comment>
<dbReference type="AlphaFoldDB" id="A0A7W7LFK3"/>
<protein>
    <recommendedName>
        <fullName evidence="1">Immunity protein 35 domain-containing protein</fullName>
    </recommendedName>
</protein>
<dbReference type="RefSeq" id="WP_184737073.1">
    <property type="nucleotide sequence ID" value="NZ_BMRW01000002.1"/>
</dbReference>
<organism evidence="2 3">
    <name type="scientific">Streptomyces netropsis</name>
    <name type="common">Streptoverticillium netropsis</name>
    <dbReference type="NCBI Taxonomy" id="55404"/>
    <lineage>
        <taxon>Bacteria</taxon>
        <taxon>Bacillati</taxon>
        <taxon>Actinomycetota</taxon>
        <taxon>Actinomycetes</taxon>
        <taxon>Kitasatosporales</taxon>
        <taxon>Streptomycetaceae</taxon>
        <taxon>Streptomyces</taxon>
    </lineage>
</organism>
<keyword evidence="3" id="KW-1185">Reference proteome</keyword>
<dbReference type="Proteomes" id="UP000556436">
    <property type="component" value="Unassembled WGS sequence"/>
</dbReference>
<dbReference type="InterPro" id="IPR029082">
    <property type="entry name" value="Imm35"/>
</dbReference>
<feature type="domain" description="Immunity protein 35" evidence="1">
    <location>
        <begin position="6"/>
        <end position="92"/>
    </location>
</feature>
<name>A0A7W7LFK3_STRNE</name>
<proteinExistence type="predicted"/>